<dbReference type="PIRSF" id="PIRSF036794">
    <property type="entry name" value="UCP_erythr_ester"/>
    <property type="match status" value="1"/>
</dbReference>
<sequence>MPVQFSFPESGWPFSDGGGIQLETALTSFLHAREAPPRLLGLGEPLHGEEEFLRLRNQLFRYLAEREGYRSVAIESDCLSALMVDAFAAGAEMPWETVMDAGFSHGWGKSPANRELVAWIKEHNEDRDPVDQIRFHGFDAPLEYSGAASPRRALRALYDYLAAQVEPLPPQGGWNTIDRLIGADERWTNPAAMMDPTQSVGASAEVGALRLIVDELMGVLKSQSPHLLATTSRQEWERTSLHGRTATGLLRYHAAMADTSDARMARLMSQRDAMMADNLHSIAAVEAPRGPTLVFAHNRHLQKHQSRVEGTWQGTEWSLRWWSAGAIVSAQLGPQYAFLALALGSATDHGLGVPAPDTLEGVLYASTDDRCFTTGQSLTGEVERTGVVPTLRTGASHHHGYFPLEPDQLGSTDGVIFLRDVPSSTEGHQGRDGEECGG</sequence>
<dbReference type="InterPro" id="IPR014622">
    <property type="entry name" value="UCP036794_erythomycin"/>
</dbReference>
<evidence type="ECO:0000313" key="2">
    <source>
        <dbReference type="Proteomes" id="UP001431429"/>
    </source>
</evidence>
<evidence type="ECO:0000313" key="1">
    <source>
        <dbReference type="EMBL" id="MCM2392156.1"/>
    </source>
</evidence>
<dbReference type="Gene3D" id="3.30.1870.10">
    <property type="entry name" value="EreA-like, domain 2"/>
    <property type="match status" value="1"/>
</dbReference>
<dbReference type="RefSeq" id="WP_250922466.1">
    <property type="nucleotide sequence ID" value="NZ_JAMQAW010000036.1"/>
</dbReference>
<proteinExistence type="predicted"/>
<dbReference type="CDD" id="cd14728">
    <property type="entry name" value="Ere-like"/>
    <property type="match status" value="1"/>
</dbReference>
<dbReference type="EMBL" id="JAMQAW010000036">
    <property type="protein sequence ID" value="MCM2392156.1"/>
    <property type="molecule type" value="Genomic_DNA"/>
</dbReference>
<name>A0ABT0UYC6_9ACTN</name>
<dbReference type="PANTHER" id="PTHR31299">
    <property type="entry name" value="ESTERASE, PUTATIVE (AFU_ORTHOLOGUE AFUA_1G05850)-RELATED"/>
    <property type="match status" value="1"/>
</dbReference>
<dbReference type="Proteomes" id="UP001431429">
    <property type="component" value="Unassembled WGS sequence"/>
</dbReference>
<gene>
    <name evidence="1" type="ORF">NBG84_28375</name>
</gene>
<dbReference type="PANTHER" id="PTHR31299:SF0">
    <property type="entry name" value="ESTERASE, PUTATIVE (AFU_ORTHOLOGUE AFUA_1G05850)-RELATED"/>
    <property type="match status" value="1"/>
</dbReference>
<dbReference type="Pfam" id="PF05139">
    <property type="entry name" value="Erythro_esteras"/>
    <property type="match status" value="1"/>
</dbReference>
<dbReference type="InterPro" id="IPR007815">
    <property type="entry name" value="Emycin_Estase"/>
</dbReference>
<dbReference type="SUPFAM" id="SSF159501">
    <property type="entry name" value="EreA/ChaN-like"/>
    <property type="match status" value="1"/>
</dbReference>
<protein>
    <submittedName>
        <fullName evidence="1">Erythromycin esterase family protein</fullName>
    </submittedName>
</protein>
<organism evidence="1 2">
    <name type="scientific">Streptomyces albipurpureus</name>
    <dbReference type="NCBI Taxonomy" id="2897419"/>
    <lineage>
        <taxon>Bacteria</taxon>
        <taxon>Bacillati</taxon>
        <taxon>Actinomycetota</taxon>
        <taxon>Actinomycetes</taxon>
        <taxon>Kitasatosporales</taxon>
        <taxon>Streptomycetaceae</taxon>
        <taxon>Streptomyces</taxon>
    </lineage>
</organism>
<accession>A0ABT0UYC6</accession>
<reference evidence="1" key="1">
    <citation type="submission" date="2022-06" db="EMBL/GenBank/DDBJ databases">
        <title>Genome public.</title>
        <authorList>
            <person name="Sun Q."/>
        </authorList>
    </citation>
    <scope>NUCLEOTIDE SEQUENCE</scope>
    <source>
        <strain evidence="1">CWNU-1</strain>
    </source>
</reference>
<keyword evidence="2" id="KW-1185">Reference proteome</keyword>
<comment type="caution">
    <text evidence="1">The sequence shown here is derived from an EMBL/GenBank/DDBJ whole genome shotgun (WGS) entry which is preliminary data.</text>
</comment>
<dbReference type="InterPro" id="IPR052036">
    <property type="entry name" value="Hydrolase/PRTase-associated"/>
</dbReference>